<keyword evidence="4" id="KW-1015">Disulfide bond</keyword>
<evidence type="ECO:0000313" key="7">
    <source>
        <dbReference type="EMBL" id="VAW66777.1"/>
    </source>
</evidence>
<dbReference type="InterPro" id="IPR036249">
    <property type="entry name" value="Thioredoxin-like_sf"/>
</dbReference>
<keyword evidence="5" id="KW-0676">Redox-active center</keyword>
<dbReference type="SUPFAM" id="SSF52833">
    <property type="entry name" value="Thioredoxin-like"/>
    <property type="match status" value="1"/>
</dbReference>
<keyword evidence="2" id="KW-0813">Transport</keyword>
<evidence type="ECO:0000256" key="2">
    <source>
        <dbReference type="ARBA" id="ARBA00022448"/>
    </source>
</evidence>
<dbReference type="InterPro" id="IPR011767">
    <property type="entry name" value="GLR_AS"/>
</dbReference>
<dbReference type="PRINTS" id="PR00160">
    <property type="entry name" value="GLUTAREDOXIN"/>
</dbReference>
<protein>
    <submittedName>
        <fullName evidence="7">Glutaredoxin 3 (Grx3)</fullName>
    </submittedName>
</protein>
<accession>A0A3B0XTY9</accession>
<dbReference type="PANTHER" id="PTHR45694">
    <property type="entry name" value="GLUTAREDOXIN 2"/>
    <property type="match status" value="1"/>
</dbReference>
<dbReference type="InterPro" id="IPR011900">
    <property type="entry name" value="GRX_bact"/>
</dbReference>
<evidence type="ECO:0000256" key="5">
    <source>
        <dbReference type="ARBA" id="ARBA00023284"/>
    </source>
</evidence>
<reference evidence="7" key="1">
    <citation type="submission" date="2018-06" db="EMBL/GenBank/DDBJ databases">
        <authorList>
            <person name="Zhirakovskaya E."/>
        </authorList>
    </citation>
    <scope>NUCLEOTIDE SEQUENCE</scope>
</reference>
<dbReference type="PROSITE" id="PS51354">
    <property type="entry name" value="GLUTAREDOXIN_2"/>
    <property type="match status" value="1"/>
</dbReference>
<feature type="domain" description="Glutaredoxin" evidence="6">
    <location>
        <begin position="1"/>
        <end position="59"/>
    </location>
</feature>
<evidence type="ECO:0000256" key="4">
    <source>
        <dbReference type="ARBA" id="ARBA00023157"/>
    </source>
</evidence>
<dbReference type="Pfam" id="PF00462">
    <property type="entry name" value="Glutaredoxin"/>
    <property type="match status" value="1"/>
</dbReference>
<comment type="similarity">
    <text evidence="1">Belongs to the glutaredoxin family.</text>
</comment>
<dbReference type="NCBIfam" id="TIGR02181">
    <property type="entry name" value="GRX_bact"/>
    <property type="match status" value="1"/>
</dbReference>
<name>A0A3B0XTY9_9ZZZZ</name>
<proteinExistence type="inferred from homology"/>
<evidence type="ECO:0000259" key="6">
    <source>
        <dbReference type="Pfam" id="PF00462"/>
    </source>
</evidence>
<dbReference type="GO" id="GO:0005737">
    <property type="term" value="C:cytoplasm"/>
    <property type="evidence" value="ECO:0007669"/>
    <property type="project" value="TreeGrafter"/>
</dbReference>
<organism evidence="7">
    <name type="scientific">hydrothermal vent metagenome</name>
    <dbReference type="NCBI Taxonomy" id="652676"/>
    <lineage>
        <taxon>unclassified sequences</taxon>
        <taxon>metagenomes</taxon>
        <taxon>ecological metagenomes</taxon>
    </lineage>
</organism>
<evidence type="ECO:0000256" key="3">
    <source>
        <dbReference type="ARBA" id="ARBA00022982"/>
    </source>
</evidence>
<dbReference type="EMBL" id="UOFH01000359">
    <property type="protein sequence ID" value="VAW66777.1"/>
    <property type="molecule type" value="Genomic_DNA"/>
</dbReference>
<dbReference type="InterPro" id="IPR014025">
    <property type="entry name" value="Glutaredoxin_subgr"/>
</dbReference>
<dbReference type="PROSITE" id="PS00195">
    <property type="entry name" value="GLUTAREDOXIN_1"/>
    <property type="match status" value="1"/>
</dbReference>
<gene>
    <name evidence="7" type="ORF">MNBD_GAMMA08-1666</name>
</gene>
<dbReference type="GO" id="GO:0015038">
    <property type="term" value="F:glutathione disulfide oxidoreductase activity"/>
    <property type="evidence" value="ECO:0007669"/>
    <property type="project" value="TreeGrafter"/>
</dbReference>
<sequence>MYRTRSCPYCQRAEKLLKKCSVKKILMIDVAGNKKRWAAMKKETQRNTVPQIFIGDVHVGGFDDLLSLDRKGKLDELLKD</sequence>
<dbReference type="AlphaFoldDB" id="A0A3B0XTY9"/>
<evidence type="ECO:0000256" key="1">
    <source>
        <dbReference type="ARBA" id="ARBA00007787"/>
    </source>
</evidence>
<dbReference type="Gene3D" id="3.40.30.10">
    <property type="entry name" value="Glutaredoxin"/>
    <property type="match status" value="1"/>
</dbReference>
<keyword evidence="3" id="KW-0249">Electron transport</keyword>
<dbReference type="InterPro" id="IPR002109">
    <property type="entry name" value="Glutaredoxin"/>
</dbReference>
<dbReference type="GO" id="GO:0045454">
    <property type="term" value="P:cell redox homeostasis"/>
    <property type="evidence" value="ECO:0007669"/>
    <property type="project" value="InterPro"/>
</dbReference>
<dbReference type="GO" id="GO:0034599">
    <property type="term" value="P:cellular response to oxidative stress"/>
    <property type="evidence" value="ECO:0007669"/>
    <property type="project" value="TreeGrafter"/>
</dbReference>
<dbReference type="PANTHER" id="PTHR45694:SF18">
    <property type="entry name" value="GLUTAREDOXIN-1-RELATED"/>
    <property type="match status" value="1"/>
</dbReference>